<name>A0A9D0ZP49_9FIRM</name>
<evidence type="ECO:0000256" key="4">
    <source>
        <dbReference type="ARBA" id="ARBA00023163"/>
    </source>
</evidence>
<dbReference type="EMBL" id="DVFZ01000070">
    <property type="protein sequence ID" value="HIQ82874.1"/>
    <property type="molecule type" value="Genomic_DNA"/>
</dbReference>
<dbReference type="InterPro" id="IPR005119">
    <property type="entry name" value="LysR_subst-bd"/>
</dbReference>
<dbReference type="InterPro" id="IPR036388">
    <property type="entry name" value="WH-like_DNA-bd_sf"/>
</dbReference>
<dbReference type="PANTHER" id="PTHR30419:SF8">
    <property type="entry name" value="NITROGEN ASSIMILATION TRANSCRIPTIONAL ACTIVATOR-RELATED"/>
    <property type="match status" value="1"/>
</dbReference>
<evidence type="ECO:0000256" key="3">
    <source>
        <dbReference type="ARBA" id="ARBA00023125"/>
    </source>
</evidence>
<evidence type="ECO:0000313" key="7">
    <source>
        <dbReference type="Proteomes" id="UP000824260"/>
    </source>
</evidence>
<dbReference type="SUPFAM" id="SSF53850">
    <property type="entry name" value="Periplasmic binding protein-like II"/>
    <property type="match status" value="1"/>
</dbReference>
<reference evidence="6" key="2">
    <citation type="journal article" date="2021" name="PeerJ">
        <title>Extensive microbial diversity within the chicken gut microbiome revealed by metagenomics and culture.</title>
        <authorList>
            <person name="Gilroy R."/>
            <person name="Ravi A."/>
            <person name="Getino M."/>
            <person name="Pursley I."/>
            <person name="Horton D.L."/>
            <person name="Alikhan N.F."/>
            <person name="Baker D."/>
            <person name="Gharbi K."/>
            <person name="Hall N."/>
            <person name="Watson M."/>
            <person name="Adriaenssens E.M."/>
            <person name="Foster-Nyarko E."/>
            <person name="Jarju S."/>
            <person name="Secka A."/>
            <person name="Antonio M."/>
            <person name="Oren A."/>
            <person name="Chaudhuri R.R."/>
            <person name="La Ragione R."/>
            <person name="Hildebrand F."/>
            <person name="Pallen M.J."/>
        </authorList>
    </citation>
    <scope>NUCLEOTIDE SEQUENCE</scope>
    <source>
        <strain evidence="6">ChiSjej6B24-2974</strain>
    </source>
</reference>
<dbReference type="InterPro" id="IPR036390">
    <property type="entry name" value="WH_DNA-bd_sf"/>
</dbReference>
<evidence type="ECO:0000313" key="6">
    <source>
        <dbReference type="EMBL" id="HIQ82874.1"/>
    </source>
</evidence>
<dbReference type="PRINTS" id="PR00039">
    <property type="entry name" value="HTHLYSR"/>
</dbReference>
<dbReference type="SUPFAM" id="SSF46785">
    <property type="entry name" value="Winged helix' DNA-binding domain"/>
    <property type="match status" value="1"/>
</dbReference>
<sequence>MDVRVLRYFLAVAREESFSRAAKSLYLSQPSISREIQELEEELGAPLFVRGSRNVTLTREGMRLRRRAQEIVDLVDKTREEFVDLEDEISGDVYIGGGETHLMREIARIAIAVREEYPGVRYHLHSGNADDVIERLDKGLLDFGLLIGPAPVQKYEFLQLPGCDVWGLLMRAEHPLAQKETVEAADLAGVPLLLSRQSMTAGDLSRRLGRNLEDLNIAATYNLVFNAAIMVEQGMGCALTLDKLVDTMAGNGLCFRPLKPRLEENLSLVWKKYQIFSPAAEIFLRRARQAFAGA</sequence>
<dbReference type="InterPro" id="IPR000847">
    <property type="entry name" value="LysR_HTH_N"/>
</dbReference>
<dbReference type="AlphaFoldDB" id="A0A9D0ZP49"/>
<feature type="domain" description="HTH lysR-type" evidence="5">
    <location>
        <begin position="1"/>
        <end position="58"/>
    </location>
</feature>
<keyword evidence="3" id="KW-0238">DNA-binding</keyword>
<comment type="similarity">
    <text evidence="1">Belongs to the LysR transcriptional regulatory family.</text>
</comment>
<keyword evidence="4" id="KW-0804">Transcription</keyword>
<accession>A0A9D0ZP49</accession>
<dbReference type="PANTHER" id="PTHR30419">
    <property type="entry name" value="HTH-TYPE TRANSCRIPTIONAL REGULATOR YBHD"/>
    <property type="match status" value="1"/>
</dbReference>
<dbReference type="GO" id="GO:0005829">
    <property type="term" value="C:cytosol"/>
    <property type="evidence" value="ECO:0007669"/>
    <property type="project" value="TreeGrafter"/>
</dbReference>
<dbReference type="GO" id="GO:0003677">
    <property type="term" value="F:DNA binding"/>
    <property type="evidence" value="ECO:0007669"/>
    <property type="project" value="UniProtKB-KW"/>
</dbReference>
<dbReference type="FunFam" id="1.10.10.10:FF:000001">
    <property type="entry name" value="LysR family transcriptional regulator"/>
    <property type="match status" value="1"/>
</dbReference>
<dbReference type="Gene3D" id="3.40.190.290">
    <property type="match status" value="1"/>
</dbReference>
<reference evidence="6" key="1">
    <citation type="submission" date="2020-10" db="EMBL/GenBank/DDBJ databases">
        <authorList>
            <person name="Gilroy R."/>
        </authorList>
    </citation>
    <scope>NUCLEOTIDE SEQUENCE</scope>
    <source>
        <strain evidence="6">ChiSjej6B24-2974</strain>
    </source>
</reference>
<dbReference type="Pfam" id="PF00126">
    <property type="entry name" value="HTH_1"/>
    <property type="match status" value="1"/>
</dbReference>
<dbReference type="Proteomes" id="UP000824260">
    <property type="component" value="Unassembled WGS sequence"/>
</dbReference>
<evidence type="ECO:0000256" key="1">
    <source>
        <dbReference type="ARBA" id="ARBA00009437"/>
    </source>
</evidence>
<dbReference type="InterPro" id="IPR050950">
    <property type="entry name" value="HTH-type_LysR_regulators"/>
</dbReference>
<dbReference type="CDD" id="cd05466">
    <property type="entry name" value="PBP2_LTTR_substrate"/>
    <property type="match status" value="1"/>
</dbReference>
<organism evidence="6 7">
    <name type="scientific">Candidatus Pullichristensenella stercorigallinarum</name>
    <dbReference type="NCBI Taxonomy" id="2840909"/>
    <lineage>
        <taxon>Bacteria</taxon>
        <taxon>Bacillati</taxon>
        <taxon>Bacillota</taxon>
        <taxon>Clostridia</taxon>
        <taxon>Candidatus Pullichristensenella</taxon>
    </lineage>
</organism>
<evidence type="ECO:0000256" key="2">
    <source>
        <dbReference type="ARBA" id="ARBA00023015"/>
    </source>
</evidence>
<comment type="caution">
    <text evidence="6">The sequence shown here is derived from an EMBL/GenBank/DDBJ whole genome shotgun (WGS) entry which is preliminary data.</text>
</comment>
<gene>
    <name evidence="6" type="ORF">IAA52_07195</name>
</gene>
<dbReference type="GO" id="GO:0003700">
    <property type="term" value="F:DNA-binding transcription factor activity"/>
    <property type="evidence" value="ECO:0007669"/>
    <property type="project" value="InterPro"/>
</dbReference>
<proteinExistence type="inferred from homology"/>
<keyword evidence="2" id="KW-0805">Transcription regulation</keyword>
<evidence type="ECO:0000259" key="5">
    <source>
        <dbReference type="PROSITE" id="PS50931"/>
    </source>
</evidence>
<dbReference type="PROSITE" id="PS50931">
    <property type="entry name" value="HTH_LYSR"/>
    <property type="match status" value="1"/>
</dbReference>
<protein>
    <submittedName>
        <fullName evidence="6">LysR family transcriptional regulator</fullName>
    </submittedName>
</protein>
<dbReference type="Pfam" id="PF03466">
    <property type="entry name" value="LysR_substrate"/>
    <property type="match status" value="1"/>
</dbReference>
<dbReference type="Gene3D" id="1.10.10.10">
    <property type="entry name" value="Winged helix-like DNA-binding domain superfamily/Winged helix DNA-binding domain"/>
    <property type="match status" value="1"/>
</dbReference>